<dbReference type="Proteomes" id="UP000254807">
    <property type="component" value="Unassembled WGS sequence"/>
</dbReference>
<evidence type="ECO:0000313" key="4">
    <source>
        <dbReference type="Proteomes" id="UP000254807"/>
    </source>
</evidence>
<accession>A0A376GXR5</accession>
<dbReference type="Pfam" id="PF00535">
    <property type="entry name" value="Glycos_transf_2"/>
    <property type="match status" value="1"/>
</dbReference>
<dbReference type="InterPro" id="IPR029044">
    <property type="entry name" value="Nucleotide-diphossugar_trans"/>
</dbReference>
<evidence type="ECO:0000313" key="2">
    <source>
        <dbReference type="EMBL" id="MDT2689483.1"/>
    </source>
</evidence>
<protein>
    <submittedName>
        <fullName evidence="3">Glycosyl transferase family 2</fullName>
    </submittedName>
    <submittedName>
        <fullName evidence="2">Glycosyltransferase</fullName>
        <ecNumber evidence="2">2.4.-.-</ecNumber>
    </submittedName>
</protein>
<dbReference type="Gene3D" id="3.90.550.10">
    <property type="entry name" value="Spore Coat Polysaccharide Biosynthesis Protein SpsA, Chain A"/>
    <property type="match status" value="1"/>
</dbReference>
<reference evidence="2" key="2">
    <citation type="submission" date="2023-03" db="EMBL/GenBank/DDBJ databases">
        <authorList>
            <person name="Shen W."/>
            <person name="Cai J."/>
        </authorList>
    </citation>
    <scope>NUCLEOTIDE SEQUENCE</scope>
    <source>
        <strain evidence="2">K69-2</strain>
    </source>
</reference>
<evidence type="ECO:0000313" key="3">
    <source>
        <dbReference type="EMBL" id="STD82836.1"/>
    </source>
</evidence>
<name>A0A376GXR5_ENTGA</name>
<evidence type="ECO:0000259" key="1">
    <source>
        <dbReference type="Pfam" id="PF00535"/>
    </source>
</evidence>
<dbReference type="EMBL" id="JARPZN010000002">
    <property type="protein sequence ID" value="MDT2689483.1"/>
    <property type="molecule type" value="Genomic_DNA"/>
</dbReference>
<dbReference type="InterPro" id="IPR001173">
    <property type="entry name" value="Glyco_trans_2-like"/>
</dbReference>
<feature type="domain" description="Glycosyltransferase 2-like" evidence="1">
    <location>
        <begin position="6"/>
        <end position="140"/>
    </location>
</feature>
<gene>
    <name evidence="3" type="ORF">NCTC12360_01273</name>
    <name evidence="2" type="ORF">P7E30_04555</name>
</gene>
<dbReference type="RefSeq" id="WP_060814624.1">
    <property type="nucleotide sequence ID" value="NZ_JARPZN010000002.1"/>
</dbReference>
<sequence length="262" mass="30954">MHTHTFIICAYKESPFLEECIQSCMNQSSVKKQISRIGLYTSTPNSYIQNLAEKYSIPMYTKKGGSIGRDWNNALSFVQTKYATIVHQDDIYLKNYGEEILKTFELNKTATIVFTDYEEIDGNGEIRNRSINLKIKTFGLKMMDLIPIKWYQRRIYAFGNFICCPAVSYNLDLLKNFKFNENMRMAVDWDAWERIMKLQGKICFIPLKEMHHRIHEDSETTATTVDKTRELEEFEMYQRYWGKGIAKILMKFYVHNQKSNQL</sequence>
<dbReference type="SUPFAM" id="SSF53448">
    <property type="entry name" value="Nucleotide-diphospho-sugar transferases"/>
    <property type="match status" value="1"/>
</dbReference>
<proteinExistence type="predicted"/>
<dbReference type="GO" id="GO:0016757">
    <property type="term" value="F:glycosyltransferase activity"/>
    <property type="evidence" value="ECO:0007669"/>
    <property type="project" value="UniProtKB-KW"/>
</dbReference>
<organism evidence="3 4">
    <name type="scientific">Enterococcus gallinarum</name>
    <dbReference type="NCBI Taxonomy" id="1353"/>
    <lineage>
        <taxon>Bacteria</taxon>
        <taxon>Bacillati</taxon>
        <taxon>Bacillota</taxon>
        <taxon>Bacilli</taxon>
        <taxon>Lactobacillales</taxon>
        <taxon>Enterococcaceae</taxon>
        <taxon>Enterococcus</taxon>
    </lineage>
</organism>
<dbReference type="EC" id="2.4.-.-" evidence="2"/>
<dbReference type="AlphaFoldDB" id="A0A376GXR5"/>
<reference evidence="3 4" key="1">
    <citation type="submission" date="2018-06" db="EMBL/GenBank/DDBJ databases">
        <authorList>
            <consortium name="Pathogen Informatics"/>
            <person name="Doyle S."/>
        </authorList>
    </citation>
    <scope>NUCLEOTIDE SEQUENCE [LARGE SCALE GENOMIC DNA]</scope>
    <source>
        <strain evidence="3 4">NCTC12360</strain>
    </source>
</reference>
<keyword evidence="2" id="KW-0328">Glycosyltransferase</keyword>
<keyword evidence="3" id="KW-0808">Transferase</keyword>
<keyword evidence="4" id="KW-1185">Reference proteome</keyword>
<dbReference type="OrthoDB" id="5986178at2"/>
<dbReference type="EMBL" id="UFYW01000001">
    <property type="protein sequence ID" value="STD82836.1"/>
    <property type="molecule type" value="Genomic_DNA"/>
</dbReference>
<dbReference type="Proteomes" id="UP001183682">
    <property type="component" value="Unassembled WGS sequence"/>
</dbReference>